<keyword evidence="1" id="KW-1133">Transmembrane helix</keyword>
<feature type="transmembrane region" description="Helical" evidence="1">
    <location>
        <begin position="6"/>
        <end position="24"/>
    </location>
</feature>
<evidence type="ECO:0000256" key="1">
    <source>
        <dbReference type="SAM" id="Phobius"/>
    </source>
</evidence>
<dbReference type="Proteomes" id="UP000439550">
    <property type="component" value="Unassembled WGS sequence"/>
</dbReference>
<dbReference type="AlphaFoldDB" id="A0A7X1Z9D7"/>
<evidence type="ECO:0000313" key="3">
    <source>
        <dbReference type="Proteomes" id="UP000439550"/>
    </source>
</evidence>
<gene>
    <name evidence="2" type="ORF">GHI93_10070</name>
</gene>
<protein>
    <recommendedName>
        <fullName evidence="4">Transposase DDE domain-containing protein</fullName>
    </recommendedName>
</protein>
<reference evidence="2 3" key="1">
    <citation type="submission" date="2019-10" db="EMBL/GenBank/DDBJ databases">
        <authorList>
            <person name="Dong K."/>
        </authorList>
    </citation>
    <scope>NUCLEOTIDE SEQUENCE [LARGE SCALE GENOMIC DNA]</scope>
    <source>
        <strain evidence="2 3">DSM 28960</strain>
    </source>
</reference>
<keyword evidence="1" id="KW-0472">Membrane</keyword>
<accession>A0A7X1Z9D7</accession>
<evidence type="ECO:0000313" key="2">
    <source>
        <dbReference type="EMBL" id="MQW40271.1"/>
    </source>
</evidence>
<comment type="caution">
    <text evidence="2">The sequence shown here is derived from an EMBL/GenBank/DDBJ whole genome shotgun (WGS) entry which is preliminary data.</text>
</comment>
<proteinExistence type="predicted"/>
<sequence length="82" mass="9217">MRENCSFAITTASSPVFIFGIYRLSKSMFGKNFPIRNFRAKGASEIADIGYNATKKVWFYGLKFHAIVSHLLCVAVFKVVGF</sequence>
<evidence type="ECO:0008006" key="4">
    <source>
        <dbReference type="Google" id="ProtNLM"/>
    </source>
</evidence>
<dbReference type="EMBL" id="WITJ01000014">
    <property type="protein sequence ID" value="MQW40271.1"/>
    <property type="molecule type" value="Genomic_DNA"/>
</dbReference>
<dbReference type="OrthoDB" id="2187339at2"/>
<keyword evidence="3" id="KW-1185">Reference proteome</keyword>
<organism evidence="2 3">
    <name type="scientific">Lactococcus hircilactis</name>
    <dbReference type="NCBI Taxonomy" id="1494462"/>
    <lineage>
        <taxon>Bacteria</taxon>
        <taxon>Bacillati</taxon>
        <taxon>Bacillota</taxon>
        <taxon>Bacilli</taxon>
        <taxon>Lactobacillales</taxon>
        <taxon>Streptococcaceae</taxon>
        <taxon>Lactococcus</taxon>
    </lineage>
</organism>
<keyword evidence="1" id="KW-0812">Transmembrane</keyword>
<name>A0A7X1Z9D7_9LACT</name>